<comment type="caution">
    <text evidence="2">The sequence shown here is derived from an EMBL/GenBank/DDBJ whole genome shotgun (WGS) entry which is preliminary data.</text>
</comment>
<feature type="compositionally biased region" description="Pro residues" evidence="1">
    <location>
        <begin position="56"/>
        <end position="70"/>
    </location>
</feature>
<keyword evidence="3" id="KW-1185">Reference proteome</keyword>
<reference evidence="2 3" key="1">
    <citation type="submission" date="2020-03" db="EMBL/GenBank/DDBJ databases">
        <title>Dissostichus mawsoni Genome sequencing and assembly.</title>
        <authorList>
            <person name="Park H."/>
        </authorList>
    </citation>
    <scope>NUCLEOTIDE SEQUENCE [LARGE SCALE GENOMIC DNA]</scope>
    <source>
        <strain evidence="2">DM0001</strain>
        <tissue evidence="2">Muscle</tissue>
    </source>
</reference>
<evidence type="ECO:0000313" key="2">
    <source>
        <dbReference type="EMBL" id="KAF3852241.1"/>
    </source>
</evidence>
<protein>
    <submittedName>
        <fullName evidence="2">Uncharacterized protein</fullName>
    </submittedName>
</protein>
<feature type="region of interest" description="Disordered" evidence="1">
    <location>
        <begin position="1"/>
        <end position="22"/>
    </location>
</feature>
<organism evidence="2 3">
    <name type="scientific">Dissostichus mawsoni</name>
    <name type="common">Antarctic cod</name>
    <dbReference type="NCBI Taxonomy" id="36200"/>
    <lineage>
        <taxon>Eukaryota</taxon>
        <taxon>Metazoa</taxon>
        <taxon>Chordata</taxon>
        <taxon>Craniata</taxon>
        <taxon>Vertebrata</taxon>
        <taxon>Euteleostomi</taxon>
        <taxon>Actinopterygii</taxon>
        <taxon>Neopterygii</taxon>
        <taxon>Teleostei</taxon>
        <taxon>Neoteleostei</taxon>
        <taxon>Acanthomorphata</taxon>
        <taxon>Eupercaria</taxon>
        <taxon>Perciformes</taxon>
        <taxon>Notothenioidei</taxon>
        <taxon>Nototheniidae</taxon>
        <taxon>Dissostichus</taxon>
    </lineage>
</organism>
<dbReference type="AlphaFoldDB" id="A0A7J5YTQ2"/>
<feature type="region of interest" description="Disordered" evidence="1">
    <location>
        <begin position="50"/>
        <end position="78"/>
    </location>
</feature>
<sequence length="78" mass="8617">MRWSEEKNGGTSLNPQNKSERSGSCWPFIFLVAPFQHPKAVHPALHTPLISVNYPQPKPLNPSSFPNPPKDTPKSPSA</sequence>
<name>A0A7J5YTQ2_DISMA</name>
<evidence type="ECO:0000313" key="3">
    <source>
        <dbReference type="Proteomes" id="UP000518266"/>
    </source>
</evidence>
<accession>A0A7J5YTQ2</accession>
<dbReference type="EMBL" id="JAAKFY010000009">
    <property type="protein sequence ID" value="KAF3852241.1"/>
    <property type="molecule type" value="Genomic_DNA"/>
</dbReference>
<proteinExistence type="predicted"/>
<gene>
    <name evidence="2" type="ORF">F7725_005596</name>
</gene>
<evidence type="ECO:0000256" key="1">
    <source>
        <dbReference type="SAM" id="MobiDB-lite"/>
    </source>
</evidence>
<dbReference type="Proteomes" id="UP000518266">
    <property type="component" value="Unassembled WGS sequence"/>
</dbReference>